<reference evidence="2" key="1">
    <citation type="submission" date="2011-04" db="EMBL/GenBank/DDBJ databases">
        <title>Evolution of plant cell wall degrading machinery underlies the functional diversity of forest fungi.</title>
        <authorList>
            <consortium name="US DOE Joint Genome Institute (JGI-PGF)"/>
            <person name="Eastwood D.C."/>
            <person name="Floudas D."/>
            <person name="Binder M."/>
            <person name="Majcherczyk A."/>
            <person name="Schneider P."/>
            <person name="Aerts A."/>
            <person name="Asiegbu F.O."/>
            <person name="Baker S.E."/>
            <person name="Barry K."/>
            <person name="Bendiksby M."/>
            <person name="Blumentritt M."/>
            <person name="Coutinho P.M."/>
            <person name="Cullen D."/>
            <person name="Cullen D."/>
            <person name="Gathman A."/>
            <person name="Goodell B."/>
            <person name="Henrissat B."/>
            <person name="Ihrmark K."/>
            <person name="Kauserud H."/>
            <person name="Kohler A."/>
            <person name="LaButti K."/>
            <person name="Lapidus A."/>
            <person name="Lavin J.L."/>
            <person name="Lee Y.-H."/>
            <person name="Lindquist E."/>
            <person name="Lilly W."/>
            <person name="Lucas S."/>
            <person name="Morin E."/>
            <person name="Murat C."/>
            <person name="Oguiza J.A."/>
            <person name="Park J."/>
            <person name="Pisabarro A.G."/>
            <person name="Riley R."/>
            <person name="Rosling A."/>
            <person name="Salamov A."/>
            <person name="Schmidt O."/>
            <person name="Schmutz J."/>
            <person name="Skrede I."/>
            <person name="Stenlid J."/>
            <person name="Wiebenga A."/>
            <person name="Xie X."/>
            <person name="Kues U."/>
            <person name="Hibbett D.S."/>
            <person name="Hoffmeister D."/>
            <person name="Hogberg N."/>
            <person name="Martin F."/>
            <person name="Grigoriev I.V."/>
            <person name="Watkinson S.C."/>
        </authorList>
    </citation>
    <scope>NUCLEOTIDE SEQUENCE</scope>
    <source>
        <strain evidence="2">S7.9</strain>
    </source>
</reference>
<dbReference type="OrthoDB" id="2663339at2759"/>
<accession>F8NU69</accession>
<dbReference type="AlphaFoldDB" id="F8NU69"/>
<dbReference type="EMBL" id="GL945433">
    <property type="protein sequence ID" value="EGO25143.1"/>
    <property type="molecule type" value="Genomic_DNA"/>
</dbReference>
<dbReference type="Proteomes" id="UP000008064">
    <property type="component" value="Unassembled WGS sequence"/>
</dbReference>
<name>F8NU69_SERL9</name>
<feature type="transmembrane region" description="Helical" evidence="1">
    <location>
        <begin position="12"/>
        <end position="36"/>
    </location>
</feature>
<gene>
    <name evidence="2" type="ORF">SERLADRAFT_436905</name>
</gene>
<dbReference type="KEGG" id="sla:SERLADRAFT_436905"/>
<keyword evidence="1" id="KW-0812">Transmembrane</keyword>
<proteinExistence type="predicted"/>
<organism>
    <name type="scientific">Serpula lacrymans var. lacrymans (strain S7.9)</name>
    <name type="common">Dry rot fungus</name>
    <dbReference type="NCBI Taxonomy" id="578457"/>
    <lineage>
        <taxon>Eukaryota</taxon>
        <taxon>Fungi</taxon>
        <taxon>Dikarya</taxon>
        <taxon>Basidiomycota</taxon>
        <taxon>Agaricomycotina</taxon>
        <taxon>Agaricomycetes</taxon>
        <taxon>Agaricomycetidae</taxon>
        <taxon>Boletales</taxon>
        <taxon>Coniophorineae</taxon>
        <taxon>Serpulaceae</taxon>
        <taxon>Serpula</taxon>
    </lineage>
</organism>
<dbReference type="RefSeq" id="XP_007317265.1">
    <property type="nucleotide sequence ID" value="XM_007317203.1"/>
</dbReference>
<dbReference type="GeneID" id="18814768"/>
<keyword evidence="1" id="KW-0472">Membrane</keyword>
<evidence type="ECO:0000256" key="1">
    <source>
        <dbReference type="SAM" id="Phobius"/>
    </source>
</evidence>
<evidence type="ECO:0000313" key="2">
    <source>
        <dbReference type="EMBL" id="EGO25143.1"/>
    </source>
</evidence>
<dbReference type="HOGENOM" id="CLU_1062313_0_0_1"/>
<protein>
    <submittedName>
        <fullName evidence="2">Uncharacterized protein</fullName>
    </submittedName>
</protein>
<sequence>MKQRTLVNPEMLDFCFLAVDAILVLLATGVLEVYSFNERGFTCIARYALPNVRPEFVCSAEGGGTISCNTPYLPTPPWNASWFESHPLPFYPNSQERTCAITFGHIFFIDMRIFFSSSGVYSTQPNAFGASIRPWASWGPQNSRCFLSDWRFGVFGSKTVSVYRVGYSPASFRLRLREFNPYLLQQNNSGARSRGWVVTTPSTISAGNAFTEDVTTYLPYREVIGEVEHRVNLDELSEILVDDLRVVIIRVSYYESLHAMHS</sequence>
<keyword evidence="1" id="KW-1133">Transmembrane helix</keyword>